<dbReference type="PANTHER" id="PTHR30363:SF4">
    <property type="entry name" value="GLYCEROL-3-PHOSPHATE REGULON REPRESSOR"/>
    <property type="match status" value="1"/>
</dbReference>
<dbReference type="PANTHER" id="PTHR30363">
    <property type="entry name" value="HTH-TYPE TRANSCRIPTIONAL REGULATOR SRLR-RELATED"/>
    <property type="match status" value="1"/>
</dbReference>
<organism evidence="7 8">
    <name type="scientific">Cryobacterium arcticum</name>
    <dbReference type="NCBI Taxonomy" id="670052"/>
    <lineage>
        <taxon>Bacteria</taxon>
        <taxon>Bacillati</taxon>
        <taxon>Actinomycetota</taxon>
        <taxon>Actinomycetes</taxon>
        <taxon>Micrococcales</taxon>
        <taxon>Microbacteriaceae</taxon>
        <taxon>Cryobacterium</taxon>
    </lineage>
</organism>
<dbReference type="GO" id="GO:0003700">
    <property type="term" value="F:DNA-binding transcription factor activity"/>
    <property type="evidence" value="ECO:0007669"/>
    <property type="project" value="InterPro"/>
</dbReference>
<protein>
    <recommendedName>
        <fullName evidence="1">Lactose phosphotransferase system repressor</fullName>
    </recommendedName>
</protein>
<evidence type="ECO:0000256" key="1">
    <source>
        <dbReference type="ARBA" id="ARBA00021390"/>
    </source>
</evidence>
<dbReference type="Pfam" id="PF08220">
    <property type="entry name" value="HTH_DeoR"/>
    <property type="match status" value="1"/>
</dbReference>
<comment type="caution">
    <text evidence="7">The sequence shown here is derived from an EMBL/GenBank/DDBJ whole genome shotgun (WGS) entry which is preliminary data.</text>
</comment>
<evidence type="ECO:0000256" key="5">
    <source>
        <dbReference type="ARBA" id="ARBA00024937"/>
    </source>
</evidence>
<dbReference type="Proteomes" id="UP000246722">
    <property type="component" value="Unassembled WGS sequence"/>
</dbReference>
<keyword evidence="3" id="KW-0805">Transcription regulation</keyword>
<comment type="function">
    <text evidence="5">Repressor of the lactose catabolism operon. Galactose-6-phosphate is the inducer.</text>
</comment>
<dbReference type="SUPFAM" id="SSF100950">
    <property type="entry name" value="NagB/RpiA/CoA transferase-like"/>
    <property type="match status" value="1"/>
</dbReference>
<dbReference type="RefSeq" id="WP_110126800.1">
    <property type="nucleotide sequence ID" value="NZ_QHLY01000012.1"/>
</dbReference>
<evidence type="ECO:0000313" key="7">
    <source>
        <dbReference type="EMBL" id="PXA67116.1"/>
    </source>
</evidence>
<dbReference type="EMBL" id="QHLY01000012">
    <property type="protein sequence ID" value="PXA67116.1"/>
    <property type="molecule type" value="Genomic_DNA"/>
</dbReference>
<dbReference type="SUPFAM" id="SSF46785">
    <property type="entry name" value="Winged helix' DNA-binding domain"/>
    <property type="match status" value="1"/>
</dbReference>
<evidence type="ECO:0000256" key="3">
    <source>
        <dbReference type="ARBA" id="ARBA00023015"/>
    </source>
</evidence>
<feature type="domain" description="HTH deoR-type" evidence="6">
    <location>
        <begin position="2"/>
        <end position="57"/>
    </location>
</feature>
<evidence type="ECO:0000256" key="2">
    <source>
        <dbReference type="ARBA" id="ARBA00022491"/>
    </source>
</evidence>
<evidence type="ECO:0000259" key="6">
    <source>
        <dbReference type="PROSITE" id="PS51000"/>
    </source>
</evidence>
<dbReference type="PRINTS" id="PR00037">
    <property type="entry name" value="HTHLACR"/>
</dbReference>
<keyword evidence="8" id="KW-1185">Reference proteome</keyword>
<dbReference type="InterPro" id="IPR036390">
    <property type="entry name" value="WH_DNA-bd_sf"/>
</dbReference>
<accession>A0A317ZL37</accession>
<dbReference type="SMART" id="SM00420">
    <property type="entry name" value="HTH_DEOR"/>
    <property type="match status" value="1"/>
</dbReference>
<dbReference type="InterPro" id="IPR037171">
    <property type="entry name" value="NagB/RpiA_transferase-like"/>
</dbReference>
<evidence type="ECO:0000256" key="4">
    <source>
        <dbReference type="ARBA" id="ARBA00023163"/>
    </source>
</evidence>
<name>A0A317ZL37_9MICO</name>
<dbReference type="Gene3D" id="3.40.50.1360">
    <property type="match status" value="1"/>
</dbReference>
<proteinExistence type="predicted"/>
<gene>
    <name evidence="7" type="ORF">CTB96_10130</name>
</gene>
<dbReference type="InterPro" id="IPR014036">
    <property type="entry name" value="DeoR-like_C"/>
</dbReference>
<dbReference type="AlphaFoldDB" id="A0A317ZL37"/>
<dbReference type="InterPro" id="IPR001034">
    <property type="entry name" value="DeoR_HTH"/>
</dbReference>
<reference evidence="7 8" key="1">
    <citation type="submission" date="2018-05" db="EMBL/GenBank/DDBJ databases">
        <title>Genetic diversity of glacier-inhabiting Cryobacterium bacteria in China and description of Cryobacterium mengkeensis sp. nov. and Arthrobacter glacialis sp. nov.</title>
        <authorList>
            <person name="Liu Q."/>
            <person name="Xin Y.-H."/>
        </authorList>
    </citation>
    <scope>NUCLEOTIDE SEQUENCE [LARGE SCALE GENOMIC DNA]</scope>
    <source>
        <strain evidence="7 8">SK-1</strain>
    </source>
</reference>
<keyword evidence="2" id="KW-0678">Repressor</keyword>
<dbReference type="InterPro" id="IPR050313">
    <property type="entry name" value="Carb_Metab_HTH_regulators"/>
</dbReference>
<dbReference type="PROSITE" id="PS51000">
    <property type="entry name" value="HTH_DEOR_2"/>
    <property type="match status" value="1"/>
</dbReference>
<dbReference type="Pfam" id="PF00455">
    <property type="entry name" value="DeoRC"/>
    <property type="match status" value="1"/>
</dbReference>
<evidence type="ECO:0000313" key="8">
    <source>
        <dbReference type="Proteomes" id="UP000246722"/>
    </source>
</evidence>
<keyword evidence="4" id="KW-0804">Transcription</keyword>
<dbReference type="SMART" id="SM01134">
    <property type="entry name" value="DeoRC"/>
    <property type="match status" value="1"/>
</dbReference>
<sequence length="256" mass="26543">MQRSERQRLIIRSVDSGARSVDDLVTLTGASAVSIRRDLVELSEQGALRRVRGGAAPVPQRGAEYPFEIRRSADAADKLMLARTAAGLISLGDSVLIDNGTTALAVAEELSGLGITAMALSLHAAAALARKPGNEVIVPGGVVGHGDLAFTGPGAAEAVRAMRFDLAILGACAADPETGLTVAGWGDAQVKRAAIECARRVVLVATPDKFERTAAHRFGKLTDLDTIVTTRGVPAAVMFDAREAGITVIVASEEPA</sequence>
<dbReference type="OrthoDB" id="7688673at2"/>